<dbReference type="eggNOG" id="COG0444">
    <property type="taxonomic scope" value="Bacteria"/>
</dbReference>
<keyword evidence="5" id="KW-0547">Nucleotide-binding</keyword>
<evidence type="ECO:0000256" key="2">
    <source>
        <dbReference type="ARBA" id="ARBA00005417"/>
    </source>
</evidence>
<dbReference type="Pfam" id="PF08352">
    <property type="entry name" value="oligo_HPY"/>
    <property type="match status" value="1"/>
</dbReference>
<comment type="caution">
    <text evidence="9">The sequence shown here is derived from an EMBL/GenBank/DDBJ whole genome shotgun (WGS) entry which is preliminary data.</text>
</comment>
<dbReference type="PATRIC" id="fig|69279.3.peg.4118"/>
<dbReference type="FunFam" id="3.40.50.300:FF:000016">
    <property type="entry name" value="Oligopeptide ABC transporter ATP-binding component"/>
    <property type="match status" value="1"/>
</dbReference>
<dbReference type="NCBIfam" id="TIGR01727">
    <property type="entry name" value="oligo_HPY"/>
    <property type="match status" value="1"/>
</dbReference>
<keyword evidence="12" id="KW-1185">Reference proteome</keyword>
<evidence type="ECO:0000259" key="8">
    <source>
        <dbReference type="PROSITE" id="PS50893"/>
    </source>
</evidence>
<comment type="similarity">
    <text evidence="2">Belongs to the ABC transporter superfamily.</text>
</comment>
<dbReference type="Pfam" id="PF00005">
    <property type="entry name" value="ABC_tran"/>
    <property type="match status" value="1"/>
</dbReference>
<dbReference type="Proteomes" id="UP000294958">
    <property type="component" value="Unassembled WGS sequence"/>
</dbReference>
<proteinExistence type="inferred from homology"/>
<dbReference type="InterPro" id="IPR013563">
    <property type="entry name" value="Oligopep_ABC_C"/>
</dbReference>
<dbReference type="SMART" id="SM00382">
    <property type="entry name" value="AAA"/>
    <property type="match status" value="1"/>
</dbReference>
<dbReference type="InterPro" id="IPR050388">
    <property type="entry name" value="ABC_Ni/Peptide_Import"/>
</dbReference>
<evidence type="ECO:0000313" key="10">
    <source>
        <dbReference type="EMBL" id="TDR32638.1"/>
    </source>
</evidence>
<organism evidence="9 11">
    <name type="scientific">Aquamicrobium defluvii</name>
    <dbReference type="NCBI Taxonomy" id="69279"/>
    <lineage>
        <taxon>Bacteria</taxon>
        <taxon>Pseudomonadati</taxon>
        <taxon>Pseudomonadota</taxon>
        <taxon>Alphaproteobacteria</taxon>
        <taxon>Hyphomicrobiales</taxon>
        <taxon>Phyllobacteriaceae</taxon>
        <taxon>Aquamicrobium</taxon>
    </lineage>
</organism>
<dbReference type="AlphaFoldDB" id="A0A011V1J4"/>
<keyword evidence="4" id="KW-1003">Cell membrane</keyword>
<dbReference type="PANTHER" id="PTHR43297">
    <property type="entry name" value="OLIGOPEPTIDE TRANSPORT ATP-BINDING PROTEIN APPD"/>
    <property type="match status" value="1"/>
</dbReference>
<keyword evidence="7" id="KW-0472">Membrane</keyword>
<dbReference type="InterPro" id="IPR003439">
    <property type="entry name" value="ABC_transporter-like_ATP-bd"/>
</dbReference>
<dbReference type="GO" id="GO:0005886">
    <property type="term" value="C:plasma membrane"/>
    <property type="evidence" value="ECO:0007669"/>
    <property type="project" value="UniProtKB-SubCell"/>
</dbReference>
<dbReference type="OrthoDB" id="9815712at2"/>
<reference evidence="9 11" key="1">
    <citation type="submission" date="2014-02" db="EMBL/GenBank/DDBJ databases">
        <title>Aquamicrobium defluvii Genome sequencing.</title>
        <authorList>
            <person name="Wang X."/>
        </authorList>
    </citation>
    <scope>NUCLEOTIDE SEQUENCE [LARGE SCALE GENOMIC DNA]</scope>
    <source>
        <strain evidence="9 11">W13Z1</strain>
    </source>
</reference>
<keyword evidence="6 9" id="KW-0067">ATP-binding</keyword>
<keyword evidence="3" id="KW-0813">Transport</keyword>
<dbReference type="HOGENOM" id="CLU_000604_1_23_5"/>
<reference evidence="10 12" key="2">
    <citation type="submission" date="2019-03" db="EMBL/GenBank/DDBJ databases">
        <title>Genomic Encyclopedia of Type Strains, Phase IV (KMG-IV): sequencing the most valuable type-strain genomes for metagenomic binning, comparative biology and taxonomic classification.</title>
        <authorList>
            <person name="Goeker M."/>
        </authorList>
    </citation>
    <scope>NUCLEOTIDE SEQUENCE [LARGE SCALE GENOMIC DNA]</scope>
    <source>
        <strain evidence="10 12">DSM 11603</strain>
    </source>
</reference>
<evidence type="ECO:0000256" key="3">
    <source>
        <dbReference type="ARBA" id="ARBA00022448"/>
    </source>
</evidence>
<dbReference type="STRING" id="69279.BG36_15275"/>
<evidence type="ECO:0000256" key="7">
    <source>
        <dbReference type="ARBA" id="ARBA00023136"/>
    </source>
</evidence>
<feature type="domain" description="ABC transporter" evidence="8">
    <location>
        <begin position="8"/>
        <end position="258"/>
    </location>
</feature>
<dbReference type="Proteomes" id="UP000019849">
    <property type="component" value="Unassembled WGS sequence"/>
</dbReference>
<name>A0A011V1J4_9HYPH</name>
<evidence type="ECO:0000256" key="4">
    <source>
        <dbReference type="ARBA" id="ARBA00022475"/>
    </source>
</evidence>
<dbReference type="PANTHER" id="PTHR43297:SF2">
    <property type="entry name" value="DIPEPTIDE TRANSPORT ATP-BINDING PROTEIN DPPD"/>
    <property type="match status" value="1"/>
</dbReference>
<dbReference type="InterPro" id="IPR027417">
    <property type="entry name" value="P-loop_NTPase"/>
</dbReference>
<evidence type="ECO:0000313" key="11">
    <source>
        <dbReference type="Proteomes" id="UP000019849"/>
    </source>
</evidence>
<dbReference type="SUPFAM" id="SSF52540">
    <property type="entry name" value="P-loop containing nucleoside triphosphate hydrolases"/>
    <property type="match status" value="1"/>
</dbReference>
<dbReference type="PROSITE" id="PS00211">
    <property type="entry name" value="ABC_TRANSPORTER_1"/>
    <property type="match status" value="1"/>
</dbReference>
<accession>A0A011V1J4</accession>
<gene>
    <name evidence="9" type="ORF">BG36_15275</name>
    <name evidence="10" type="ORF">DES43_12615</name>
</gene>
<dbReference type="GO" id="GO:0055085">
    <property type="term" value="P:transmembrane transport"/>
    <property type="evidence" value="ECO:0007669"/>
    <property type="project" value="UniProtKB-ARBA"/>
</dbReference>
<evidence type="ECO:0000313" key="9">
    <source>
        <dbReference type="EMBL" id="EXL02310.1"/>
    </source>
</evidence>
<dbReference type="InterPro" id="IPR003593">
    <property type="entry name" value="AAA+_ATPase"/>
</dbReference>
<dbReference type="PROSITE" id="PS50893">
    <property type="entry name" value="ABC_TRANSPORTER_2"/>
    <property type="match status" value="1"/>
</dbReference>
<dbReference type="CDD" id="cd03257">
    <property type="entry name" value="ABC_NikE_OppD_transporters"/>
    <property type="match status" value="1"/>
</dbReference>
<dbReference type="GO" id="GO:0015833">
    <property type="term" value="P:peptide transport"/>
    <property type="evidence" value="ECO:0007669"/>
    <property type="project" value="InterPro"/>
</dbReference>
<comment type="subcellular location">
    <subcellularLocation>
        <location evidence="1">Cell inner membrane</location>
        <topology evidence="1">Peripheral membrane protein</topology>
    </subcellularLocation>
</comment>
<evidence type="ECO:0000256" key="1">
    <source>
        <dbReference type="ARBA" id="ARBA00004417"/>
    </source>
</evidence>
<dbReference type="InterPro" id="IPR017871">
    <property type="entry name" value="ABC_transporter-like_CS"/>
</dbReference>
<evidence type="ECO:0000313" key="12">
    <source>
        <dbReference type="Proteomes" id="UP000294958"/>
    </source>
</evidence>
<protein>
    <submittedName>
        <fullName evidence="9">Peptide ABC transporter ATP-binding protein</fullName>
    </submittedName>
    <submittedName>
        <fullName evidence="10">Peptide/nickel transport system ATP-binding protein/oligopeptide transport system ATP-binding protein</fullName>
    </submittedName>
</protein>
<dbReference type="GO" id="GO:0005524">
    <property type="term" value="F:ATP binding"/>
    <property type="evidence" value="ECO:0007669"/>
    <property type="project" value="UniProtKB-KW"/>
</dbReference>
<dbReference type="RefSeq" id="WP_035031378.1">
    <property type="nucleotide sequence ID" value="NZ_KK073904.1"/>
</dbReference>
<dbReference type="Gene3D" id="3.40.50.300">
    <property type="entry name" value="P-loop containing nucleotide triphosphate hydrolases"/>
    <property type="match status" value="1"/>
</dbReference>
<dbReference type="GO" id="GO:0016887">
    <property type="term" value="F:ATP hydrolysis activity"/>
    <property type="evidence" value="ECO:0007669"/>
    <property type="project" value="InterPro"/>
</dbReference>
<evidence type="ECO:0000256" key="5">
    <source>
        <dbReference type="ARBA" id="ARBA00022741"/>
    </source>
</evidence>
<evidence type="ECO:0000256" key="6">
    <source>
        <dbReference type="ARBA" id="ARBA00022840"/>
    </source>
</evidence>
<sequence length="328" mass="35246">MEAAPPLLEIDGLSIDAMLADGPVRLVDGVTLGLRAGEVLGLVGESGCGKSLLSYSILRLLAPGLRISGGDIRLEGRSLATLPERKIRAMRGNEISMIFQEPMTALNPVFTIGDQVAEVFRTHQRLSRPQARAKAVEALAAVGVPSPEIRVGQYPADLSGGMRQRVMIAMALACRPKILIADEPTTALDTTIQAQILELMRGLQRNFGTSIVFISHDLGVVAEVADHVAVLYCGRVVEEAPVAELFRNPRHPYTRGLMGAVPQPDAEDMPDVLHEIKGNVPRPGHLPGGCRFHPRCPVARDICRISDPPRVAVGAQHHVACWEAADAS</sequence>
<dbReference type="EMBL" id="JENY01000032">
    <property type="protein sequence ID" value="EXL02310.1"/>
    <property type="molecule type" value="Genomic_DNA"/>
</dbReference>
<dbReference type="EMBL" id="SNZF01000026">
    <property type="protein sequence ID" value="TDR32638.1"/>
    <property type="molecule type" value="Genomic_DNA"/>
</dbReference>